<name>A0A7W9HSC3_9PSEU</name>
<dbReference type="Proteomes" id="UP000552097">
    <property type="component" value="Unassembled WGS sequence"/>
</dbReference>
<gene>
    <name evidence="1" type="ORF">F4560_007069</name>
</gene>
<comment type="caution">
    <text evidence="1">The sequence shown here is derived from an EMBL/GenBank/DDBJ whole genome shotgun (WGS) entry which is preliminary data.</text>
</comment>
<dbReference type="InterPro" id="IPR036086">
    <property type="entry name" value="ParB/Sulfiredoxin_sf"/>
</dbReference>
<accession>A0A7W9HSC3</accession>
<dbReference type="EMBL" id="JACHMO010000001">
    <property type="protein sequence ID" value="MBB5807301.1"/>
    <property type="molecule type" value="Genomic_DNA"/>
</dbReference>
<evidence type="ECO:0000313" key="2">
    <source>
        <dbReference type="Proteomes" id="UP000552097"/>
    </source>
</evidence>
<dbReference type="AlphaFoldDB" id="A0A7W9HSC3"/>
<dbReference type="RefSeq" id="WP_184927383.1">
    <property type="nucleotide sequence ID" value="NZ_JACHMO010000001.1"/>
</dbReference>
<evidence type="ECO:0000313" key="1">
    <source>
        <dbReference type="EMBL" id="MBB5807301.1"/>
    </source>
</evidence>
<protein>
    <recommendedName>
        <fullName evidence="3">ParB/Sulfiredoxin domain-containing protein</fullName>
    </recommendedName>
</protein>
<reference evidence="1 2" key="1">
    <citation type="submission" date="2020-08" db="EMBL/GenBank/DDBJ databases">
        <title>Sequencing the genomes of 1000 actinobacteria strains.</title>
        <authorList>
            <person name="Klenk H.-P."/>
        </authorList>
    </citation>
    <scope>NUCLEOTIDE SEQUENCE [LARGE SCALE GENOMIC DNA]</scope>
    <source>
        <strain evidence="1 2">DSM 45486</strain>
    </source>
</reference>
<sequence length="413" mass="46669">MPAWPRSDKELPRVEVEVSWVRFSTRNHRTTAEQRREIHAKGRPDLFTADPLGEEAQEAQYRILAGQEGFDSLKDDLKERGQQEPAIITADGILINGNRRTAALRALYEDRHLKAQYVQCLVLPQDATENELVDLEAELQVARDFKQEYSWINEALLIEELFDREGKDYLKVAQRMHRDASGVRSLHEKLQQVHQLVSLSNGARLHIDFNDNESAFDELAKHIKNKPQAEAASVRSAYFLGTLANVQYRKLRNLRRDDAAELVRREVEGDASLRLVLETVEQQTEDPVDDDLIGDLVGPPSTASPLDGVLGLLAQKRPEETIELAGGERVLTRDVLESLNNAITNAAEEAEEQERDQTAVKAPITRVDKAIAELKRVLIALPKARDYPSWDESALTAKLDELEALTREIKELP</sequence>
<dbReference type="SUPFAM" id="SSF110849">
    <property type="entry name" value="ParB/Sulfiredoxin"/>
    <property type="match status" value="1"/>
</dbReference>
<evidence type="ECO:0008006" key="3">
    <source>
        <dbReference type="Google" id="ProtNLM"/>
    </source>
</evidence>
<proteinExistence type="predicted"/>
<organism evidence="1 2">
    <name type="scientific">Saccharothrix ecbatanensis</name>
    <dbReference type="NCBI Taxonomy" id="1105145"/>
    <lineage>
        <taxon>Bacteria</taxon>
        <taxon>Bacillati</taxon>
        <taxon>Actinomycetota</taxon>
        <taxon>Actinomycetes</taxon>
        <taxon>Pseudonocardiales</taxon>
        <taxon>Pseudonocardiaceae</taxon>
        <taxon>Saccharothrix</taxon>
    </lineage>
</organism>
<keyword evidence="2" id="KW-1185">Reference proteome</keyword>